<dbReference type="Gene3D" id="1.25.40.20">
    <property type="entry name" value="Ankyrin repeat-containing domain"/>
    <property type="match status" value="1"/>
</dbReference>
<dbReference type="SMART" id="SM00248">
    <property type="entry name" value="ANK"/>
    <property type="match status" value="2"/>
</dbReference>
<keyword evidence="3" id="KW-1185">Reference proteome</keyword>
<dbReference type="SUPFAM" id="SSF48403">
    <property type="entry name" value="Ankyrin repeat"/>
    <property type="match status" value="1"/>
</dbReference>
<sequence length="415" mass="46222">MEPAEFMEICAEAEEGRLERLRQLLARPDAASLRISGATLVSACCALGSEHALELAVASLPQQLNAVDSLGFPVLHGACERREGVGLLSRLLEAKALPEQLTADGRYRLGQTSTIYNEGGRTAFHVAATTGDAEIVQLLLKSGPGALDALDSFGNRPRDLAEEQMMLEPGKGHERVFELFGGSSTSLTAAEARARRKAREHELRRRVACQDEERCLQEKMVMEEALRAYQPLDAPLVSGEWPSWGDCASSLEERSPGVFLFQLLPSELCGRVWAEIEHYLQRAEEQQLPRPVRHDGCLDVSQIFPQMLRRISAAAGPALRKLAEAWDNFPQRDEAAAGEDFARHKDKYAVTLNVCLRRSEDLQGSRVFFFANDTDPPIYCHEHQVGLAVLHSSKEWHQTEECYQGERGSLILWYD</sequence>
<evidence type="ECO:0000256" key="1">
    <source>
        <dbReference type="PROSITE-ProRule" id="PRU00023"/>
    </source>
</evidence>
<accession>A0AA36N3T6</accession>
<dbReference type="InterPro" id="IPR002110">
    <property type="entry name" value="Ankyrin_rpt"/>
</dbReference>
<feature type="repeat" description="ANK" evidence="1">
    <location>
        <begin position="119"/>
        <end position="143"/>
    </location>
</feature>
<dbReference type="EMBL" id="CAUJNA010003272">
    <property type="protein sequence ID" value="CAJ1397625.1"/>
    <property type="molecule type" value="Genomic_DNA"/>
</dbReference>
<dbReference type="PROSITE" id="PS50088">
    <property type="entry name" value="ANK_REPEAT"/>
    <property type="match status" value="1"/>
</dbReference>
<name>A0AA36N3T6_9DINO</name>
<evidence type="ECO:0000313" key="3">
    <source>
        <dbReference type="Proteomes" id="UP001178507"/>
    </source>
</evidence>
<dbReference type="AlphaFoldDB" id="A0AA36N3T6"/>
<gene>
    <name evidence="2" type="ORF">EVOR1521_LOCUS21599</name>
</gene>
<evidence type="ECO:0008006" key="4">
    <source>
        <dbReference type="Google" id="ProtNLM"/>
    </source>
</evidence>
<protein>
    <recommendedName>
        <fullName evidence="4">Prolyl 4-hydroxylase alpha subunit domain-containing protein</fullName>
    </recommendedName>
</protein>
<dbReference type="InterPro" id="IPR036770">
    <property type="entry name" value="Ankyrin_rpt-contain_sf"/>
</dbReference>
<dbReference type="PROSITE" id="PS50297">
    <property type="entry name" value="ANK_REP_REGION"/>
    <property type="match status" value="1"/>
</dbReference>
<keyword evidence="1" id="KW-0040">ANK repeat</keyword>
<dbReference type="Pfam" id="PF13857">
    <property type="entry name" value="Ank_5"/>
    <property type="match status" value="1"/>
</dbReference>
<comment type="caution">
    <text evidence="2">The sequence shown here is derived from an EMBL/GenBank/DDBJ whole genome shotgun (WGS) entry which is preliminary data.</text>
</comment>
<dbReference type="Proteomes" id="UP001178507">
    <property type="component" value="Unassembled WGS sequence"/>
</dbReference>
<reference evidence="2" key="1">
    <citation type="submission" date="2023-08" db="EMBL/GenBank/DDBJ databases">
        <authorList>
            <person name="Chen Y."/>
            <person name="Shah S."/>
            <person name="Dougan E. K."/>
            <person name="Thang M."/>
            <person name="Chan C."/>
        </authorList>
    </citation>
    <scope>NUCLEOTIDE SEQUENCE</scope>
</reference>
<evidence type="ECO:0000313" key="2">
    <source>
        <dbReference type="EMBL" id="CAJ1397625.1"/>
    </source>
</evidence>
<proteinExistence type="predicted"/>
<organism evidence="2 3">
    <name type="scientific">Effrenium voratum</name>
    <dbReference type="NCBI Taxonomy" id="2562239"/>
    <lineage>
        <taxon>Eukaryota</taxon>
        <taxon>Sar</taxon>
        <taxon>Alveolata</taxon>
        <taxon>Dinophyceae</taxon>
        <taxon>Suessiales</taxon>
        <taxon>Symbiodiniaceae</taxon>
        <taxon>Effrenium</taxon>
    </lineage>
</organism>